<evidence type="ECO:0000313" key="2">
    <source>
        <dbReference type="Proteomes" id="UP000005744"/>
    </source>
</evidence>
<dbReference type="STRING" id="395493.BegalDRAFT_0131"/>
<dbReference type="RefSeq" id="WP_002682639.1">
    <property type="nucleotide sequence ID" value="NZ_JH600070.1"/>
</dbReference>
<dbReference type="HOGENOM" id="CLU_1746088_0_0_6"/>
<accession>I3CBR2</accession>
<name>I3CBR2_9GAMM</name>
<organism evidence="1 2">
    <name type="scientific">Beggiatoa alba B18LD</name>
    <dbReference type="NCBI Taxonomy" id="395493"/>
    <lineage>
        <taxon>Bacteria</taxon>
        <taxon>Pseudomonadati</taxon>
        <taxon>Pseudomonadota</taxon>
        <taxon>Gammaproteobacteria</taxon>
        <taxon>Thiotrichales</taxon>
        <taxon>Thiotrichaceae</taxon>
        <taxon>Beggiatoa</taxon>
    </lineage>
</organism>
<reference evidence="1 2" key="1">
    <citation type="submission" date="2011-11" db="EMBL/GenBank/DDBJ databases">
        <title>Improved High-Quality Draft sequence of Beggiatoa alba B18lD.</title>
        <authorList>
            <consortium name="US DOE Joint Genome Institute"/>
            <person name="Lucas S."/>
            <person name="Han J."/>
            <person name="Lapidus A."/>
            <person name="Cheng J.-F."/>
            <person name="Goodwin L."/>
            <person name="Pitluck S."/>
            <person name="Peters L."/>
            <person name="Mikhailova N."/>
            <person name="Held B."/>
            <person name="Detter J.C."/>
            <person name="Han C."/>
            <person name="Tapia R."/>
            <person name="Land M."/>
            <person name="Hauser L."/>
            <person name="Kyrpides N."/>
            <person name="Ivanova N."/>
            <person name="Pagani I."/>
            <person name="Samuel K."/>
            <person name="Teske A."/>
            <person name="Mueller J."/>
            <person name="Woyke T."/>
        </authorList>
    </citation>
    <scope>NUCLEOTIDE SEQUENCE [LARGE SCALE GENOMIC DNA]</scope>
    <source>
        <strain evidence="1 2">B18LD</strain>
    </source>
</reference>
<keyword evidence="2" id="KW-1185">Reference proteome</keyword>
<dbReference type="OrthoDB" id="9931940at2"/>
<gene>
    <name evidence="1" type="ORF">BegalDRAFT_0131</name>
</gene>
<proteinExistence type="predicted"/>
<dbReference type="Proteomes" id="UP000005744">
    <property type="component" value="Unassembled WGS sequence"/>
</dbReference>
<sequence>MATLSLKKKTVISDTAESTPINPVTATTAPAATNSKPVKKYHGDTVLLDSIKISVVLPADSIPYEICPPVGLSHSSKMKVIWKLAVPEEAGKTLWLTVPFSPTNYRRTLNKIDALKAEGKACIVLLQGKLQGDGVVKEAGLTVHESKSA</sequence>
<dbReference type="AlphaFoldDB" id="I3CBR2"/>
<dbReference type="EMBL" id="JH600070">
    <property type="protein sequence ID" value="EIJ41055.1"/>
    <property type="molecule type" value="Genomic_DNA"/>
</dbReference>
<protein>
    <submittedName>
        <fullName evidence="1">Uncharacterized protein</fullName>
    </submittedName>
</protein>
<evidence type="ECO:0000313" key="1">
    <source>
        <dbReference type="EMBL" id="EIJ41055.1"/>
    </source>
</evidence>